<keyword evidence="4" id="KW-0804">Transcription</keyword>
<dbReference type="PANTHER" id="PTHR30537">
    <property type="entry name" value="HTH-TYPE TRANSCRIPTIONAL REGULATOR"/>
    <property type="match status" value="1"/>
</dbReference>
<dbReference type="InterPro" id="IPR005119">
    <property type="entry name" value="LysR_subst-bd"/>
</dbReference>
<feature type="domain" description="HTH lysR-type" evidence="5">
    <location>
        <begin position="1"/>
        <end position="59"/>
    </location>
</feature>
<comment type="similarity">
    <text evidence="1">Belongs to the LysR transcriptional regulatory family.</text>
</comment>
<evidence type="ECO:0000313" key="7">
    <source>
        <dbReference type="Proteomes" id="UP001165395"/>
    </source>
</evidence>
<accession>A0ABS8D4G1</accession>
<reference evidence="6" key="1">
    <citation type="submission" date="2021-10" db="EMBL/GenBank/DDBJ databases">
        <title>The complete genome sequence of Leeia sp. TBRC 13508.</title>
        <authorList>
            <person name="Charoenyingcharoen P."/>
            <person name="Yukphan P."/>
        </authorList>
    </citation>
    <scope>NUCLEOTIDE SEQUENCE</scope>
    <source>
        <strain evidence="6">TBRC 13508</strain>
    </source>
</reference>
<evidence type="ECO:0000256" key="1">
    <source>
        <dbReference type="ARBA" id="ARBA00009437"/>
    </source>
</evidence>
<evidence type="ECO:0000256" key="4">
    <source>
        <dbReference type="ARBA" id="ARBA00023163"/>
    </source>
</evidence>
<dbReference type="InterPro" id="IPR036390">
    <property type="entry name" value="WH_DNA-bd_sf"/>
</dbReference>
<keyword evidence="3" id="KW-0238">DNA-binding</keyword>
<dbReference type="Pfam" id="PF03466">
    <property type="entry name" value="LysR_substrate"/>
    <property type="match status" value="1"/>
</dbReference>
<organism evidence="6 7">
    <name type="scientific">Leeia speluncae</name>
    <dbReference type="NCBI Taxonomy" id="2884804"/>
    <lineage>
        <taxon>Bacteria</taxon>
        <taxon>Pseudomonadati</taxon>
        <taxon>Pseudomonadota</taxon>
        <taxon>Betaproteobacteria</taxon>
        <taxon>Neisseriales</taxon>
        <taxon>Leeiaceae</taxon>
        <taxon>Leeia</taxon>
    </lineage>
</organism>
<dbReference type="Gene3D" id="3.40.190.290">
    <property type="match status" value="1"/>
</dbReference>
<keyword evidence="2" id="KW-0805">Transcription regulation</keyword>
<dbReference type="InterPro" id="IPR058163">
    <property type="entry name" value="LysR-type_TF_proteobact-type"/>
</dbReference>
<proteinExistence type="inferred from homology"/>
<dbReference type="CDD" id="cd08472">
    <property type="entry name" value="PBP2_CrgA_like_3"/>
    <property type="match status" value="1"/>
</dbReference>
<dbReference type="RefSeq" id="WP_227179473.1">
    <property type="nucleotide sequence ID" value="NZ_JAJBZT010000002.1"/>
</dbReference>
<sequence length="307" mass="34206">MTITHYLPSFFRVAETSSFTQAAEDLGIPKASVSNAIKQLEIHLGTRLFHRTTRKVVLTQDGEVFLERSKDLMADLDELSTLFHQDSQPLSGRVRVDMPIAIAREMVIPALPALLAQHPALELELSSTDRKVDPVREGIDFVIRVGNTEDDTLIARKIGDYEMISCVSPEYIKRYGDPKSIESLSQHQLIGYVGHFGKRSAYFEYVDAAGEAQLLSMPCSLFVNSTDAYFAACLAGLGIIQVPNVSGGLQKAIRKGRLIPILTQHPVPTMPVTIVYANRRHLPKRVQFMMDWMVGLIRPKLDSKDGL</sequence>
<dbReference type="SUPFAM" id="SSF53850">
    <property type="entry name" value="Periplasmic binding protein-like II"/>
    <property type="match status" value="1"/>
</dbReference>
<dbReference type="InterPro" id="IPR036388">
    <property type="entry name" value="WH-like_DNA-bd_sf"/>
</dbReference>
<keyword evidence="7" id="KW-1185">Reference proteome</keyword>
<comment type="caution">
    <text evidence="6">The sequence shown here is derived from an EMBL/GenBank/DDBJ whole genome shotgun (WGS) entry which is preliminary data.</text>
</comment>
<dbReference type="EMBL" id="JAJBZT010000002">
    <property type="protein sequence ID" value="MCB6183082.1"/>
    <property type="molecule type" value="Genomic_DNA"/>
</dbReference>
<gene>
    <name evidence="6" type="ORF">LIN78_05905</name>
</gene>
<dbReference type="Proteomes" id="UP001165395">
    <property type="component" value="Unassembled WGS sequence"/>
</dbReference>
<dbReference type="Pfam" id="PF00126">
    <property type="entry name" value="HTH_1"/>
    <property type="match status" value="1"/>
</dbReference>
<dbReference type="SUPFAM" id="SSF46785">
    <property type="entry name" value="Winged helix' DNA-binding domain"/>
    <property type="match status" value="1"/>
</dbReference>
<dbReference type="PROSITE" id="PS50931">
    <property type="entry name" value="HTH_LYSR"/>
    <property type="match status" value="1"/>
</dbReference>
<evidence type="ECO:0000256" key="2">
    <source>
        <dbReference type="ARBA" id="ARBA00023015"/>
    </source>
</evidence>
<dbReference type="PRINTS" id="PR00039">
    <property type="entry name" value="HTHLYSR"/>
</dbReference>
<evidence type="ECO:0000259" key="5">
    <source>
        <dbReference type="PROSITE" id="PS50931"/>
    </source>
</evidence>
<dbReference type="Gene3D" id="1.10.10.10">
    <property type="entry name" value="Winged helix-like DNA-binding domain superfamily/Winged helix DNA-binding domain"/>
    <property type="match status" value="1"/>
</dbReference>
<evidence type="ECO:0000313" key="6">
    <source>
        <dbReference type="EMBL" id="MCB6183082.1"/>
    </source>
</evidence>
<evidence type="ECO:0000256" key="3">
    <source>
        <dbReference type="ARBA" id="ARBA00023125"/>
    </source>
</evidence>
<dbReference type="InterPro" id="IPR000847">
    <property type="entry name" value="LysR_HTH_N"/>
</dbReference>
<dbReference type="PANTHER" id="PTHR30537:SF72">
    <property type="entry name" value="LYSR FAMILY TRANSCRIPTIONAL REGULATOR"/>
    <property type="match status" value="1"/>
</dbReference>
<name>A0ABS8D4G1_9NEIS</name>
<protein>
    <submittedName>
        <fullName evidence="6">LysR family transcriptional regulator</fullName>
    </submittedName>
</protein>